<gene>
    <name evidence="2" type="ORF">EVAR_89461_1</name>
</gene>
<evidence type="ECO:0000256" key="1">
    <source>
        <dbReference type="SAM" id="MobiDB-lite"/>
    </source>
</evidence>
<dbReference type="EMBL" id="BGZK01001978">
    <property type="protein sequence ID" value="GBP89144.1"/>
    <property type="molecule type" value="Genomic_DNA"/>
</dbReference>
<feature type="region of interest" description="Disordered" evidence="1">
    <location>
        <begin position="61"/>
        <end position="86"/>
    </location>
</feature>
<comment type="caution">
    <text evidence="2">The sequence shown here is derived from an EMBL/GenBank/DDBJ whole genome shotgun (WGS) entry which is preliminary data.</text>
</comment>
<reference evidence="2 3" key="1">
    <citation type="journal article" date="2019" name="Commun. Biol.">
        <title>The bagworm genome reveals a unique fibroin gene that provides high tensile strength.</title>
        <authorList>
            <person name="Kono N."/>
            <person name="Nakamura H."/>
            <person name="Ohtoshi R."/>
            <person name="Tomita M."/>
            <person name="Numata K."/>
            <person name="Arakawa K."/>
        </authorList>
    </citation>
    <scope>NUCLEOTIDE SEQUENCE [LARGE SCALE GENOMIC DNA]</scope>
</reference>
<dbReference type="Proteomes" id="UP000299102">
    <property type="component" value="Unassembled WGS sequence"/>
</dbReference>
<dbReference type="AlphaFoldDB" id="A0A4C1ZPZ0"/>
<sequence length="86" mass="9529">MVKNHPLFIDQFQPFFLYFLLKSHQLLVVEIRIDSFAWCSATKCSVSPATATAAQVNEPRAARAVGVPNEVRDRARQETGAPTGDP</sequence>
<proteinExistence type="predicted"/>
<evidence type="ECO:0000313" key="2">
    <source>
        <dbReference type="EMBL" id="GBP89144.1"/>
    </source>
</evidence>
<accession>A0A4C1ZPZ0</accession>
<protein>
    <submittedName>
        <fullName evidence="2">Uncharacterized protein</fullName>
    </submittedName>
</protein>
<name>A0A4C1ZPZ0_EUMVA</name>
<organism evidence="2 3">
    <name type="scientific">Eumeta variegata</name>
    <name type="common">Bagworm moth</name>
    <name type="synonym">Eumeta japonica</name>
    <dbReference type="NCBI Taxonomy" id="151549"/>
    <lineage>
        <taxon>Eukaryota</taxon>
        <taxon>Metazoa</taxon>
        <taxon>Ecdysozoa</taxon>
        <taxon>Arthropoda</taxon>
        <taxon>Hexapoda</taxon>
        <taxon>Insecta</taxon>
        <taxon>Pterygota</taxon>
        <taxon>Neoptera</taxon>
        <taxon>Endopterygota</taxon>
        <taxon>Lepidoptera</taxon>
        <taxon>Glossata</taxon>
        <taxon>Ditrysia</taxon>
        <taxon>Tineoidea</taxon>
        <taxon>Psychidae</taxon>
        <taxon>Oiketicinae</taxon>
        <taxon>Eumeta</taxon>
    </lineage>
</organism>
<keyword evidence="3" id="KW-1185">Reference proteome</keyword>
<evidence type="ECO:0000313" key="3">
    <source>
        <dbReference type="Proteomes" id="UP000299102"/>
    </source>
</evidence>